<feature type="compositionally biased region" description="Basic residues" evidence="1">
    <location>
        <begin position="9"/>
        <end position="22"/>
    </location>
</feature>
<protein>
    <submittedName>
        <fullName evidence="2">Uncharacterized protein</fullName>
    </submittedName>
</protein>
<feature type="compositionally biased region" description="Basic and acidic residues" evidence="1">
    <location>
        <begin position="76"/>
        <end position="86"/>
    </location>
</feature>
<organism evidence="2 3">
    <name type="scientific">Phytophthora rubi</name>
    <dbReference type="NCBI Taxonomy" id="129364"/>
    <lineage>
        <taxon>Eukaryota</taxon>
        <taxon>Sar</taxon>
        <taxon>Stramenopiles</taxon>
        <taxon>Oomycota</taxon>
        <taxon>Peronosporomycetes</taxon>
        <taxon>Peronosporales</taxon>
        <taxon>Peronosporaceae</taxon>
        <taxon>Phytophthora</taxon>
    </lineage>
</organism>
<sequence>MAGGSGGRGRGRGRPPGRRGRQVHFGTGDGAGRAGRQEGDGVRRESGYGAERRVTVASRIDGEHGGGSATTQRRVRFTDRVDDSSEKVATATIADASKKKDTAKTEAADSTTTSTGVGAARMGDGEESNEWSTRSGDADSDDGPARRVVIDYGTVATVDGGKVCGGPSADELRKKVEAQLAAYVDAIEHPTQARRDAKGETDEDRSDDGERTPNAPDADNGSPASAMFEALTAEMQARDEERGRVLRVGAQRRASDETKQR</sequence>
<feature type="compositionally biased region" description="Basic and acidic residues" evidence="1">
    <location>
        <begin position="35"/>
        <end position="64"/>
    </location>
</feature>
<dbReference type="AlphaFoldDB" id="A0A6A4ASY1"/>
<feature type="region of interest" description="Disordered" evidence="1">
    <location>
        <begin position="185"/>
        <end position="261"/>
    </location>
</feature>
<feature type="compositionally biased region" description="Basic and acidic residues" evidence="1">
    <location>
        <begin position="186"/>
        <end position="200"/>
    </location>
</feature>
<name>A0A6A4ASY1_9STRA</name>
<reference evidence="2 3" key="1">
    <citation type="submission" date="2018-08" db="EMBL/GenBank/DDBJ databases">
        <title>Genomic investigation of the strawberry pathogen Phytophthora fragariae indicates pathogenicity is determined by transcriptional variation in three key races.</title>
        <authorList>
            <person name="Adams T.M."/>
            <person name="Armitage A.D."/>
            <person name="Sobczyk M.K."/>
            <person name="Bates H.J."/>
            <person name="Dunwell J.M."/>
            <person name="Nellist C.F."/>
            <person name="Harrison R.J."/>
        </authorList>
    </citation>
    <scope>NUCLEOTIDE SEQUENCE [LARGE SCALE GENOMIC DNA]</scope>
    <source>
        <strain evidence="2 3">SCRP333</strain>
    </source>
</reference>
<feature type="region of interest" description="Disordered" evidence="1">
    <location>
        <begin position="1"/>
        <end position="146"/>
    </location>
</feature>
<comment type="caution">
    <text evidence="2">The sequence shown here is derived from an EMBL/GenBank/DDBJ whole genome shotgun (WGS) entry which is preliminary data.</text>
</comment>
<gene>
    <name evidence="2" type="ORF">PR003_g33604</name>
</gene>
<evidence type="ECO:0000313" key="2">
    <source>
        <dbReference type="EMBL" id="KAE9262263.1"/>
    </source>
</evidence>
<evidence type="ECO:0000256" key="1">
    <source>
        <dbReference type="SAM" id="MobiDB-lite"/>
    </source>
</evidence>
<proteinExistence type="predicted"/>
<dbReference type="Proteomes" id="UP000434957">
    <property type="component" value="Unassembled WGS sequence"/>
</dbReference>
<keyword evidence="3" id="KW-1185">Reference proteome</keyword>
<dbReference type="EMBL" id="QXFT01009741">
    <property type="protein sequence ID" value="KAE9262263.1"/>
    <property type="molecule type" value="Genomic_DNA"/>
</dbReference>
<accession>A0A6A4ASY1</accession>
<feature type="non-terminal residue" evidence="2">
    <location>
        <position position="261"/>
    </location>
</feature>
<evidence type="ECO:0000313" key="3">
    <source>
        <dbReference type="Proteomes" id="UP000434957"/>
    </source>
</evidence>
<feature type="compositionally biased region" description="Basic and acidic residues" evidence="1">
    <location>
        <begin position="96"/>
        <end position="107"/>
    </location>
</feature>